<evidence type="ECO:0000256" key="4">
    <source>
        <dbReference type="ARBA" id="ARBA00023242"/>
    </source>
</evidence>
<dbReference type="AlphaFoldDB" id="A0A1L9MS14"/>
<evidence type="ECO:0000256" key="5">
    <source>
        <dbReference type="SAM" id="MobiDB-lite"/>
    </source>
</evidence>
<dbReference type="GO" id="GO:0009893">
    <property type="term" value="P:positive regulation of metabolic process"/>
    <property type="evidence" value="ECO:0007669"/>
    <property type="project" value="UniProtKB-ARBA"/>
</dbReference>
<keyword evidence="4" id="KW-0539">Nucleus</keyword>
<dbReference type="InterPro" id="IPR001138">
    <property type="entry name" value="Zn2Cys6_DnaBD"/>
</dbReference>
<keyword evidence="1" id="KW-0805">Transcription regulation</keyword>
<dbReference type="GO" id="GO:0008270">
    <property type="term" value="F:zinc ion binding"/>
    <property type="evidence" value="ECO:0007669"/>
    <property type="project" value="InterPro"/>
</dbReference>
<dbReference type="PANTHER" id="PTHR31069:SF32">
    <property type="entry name" value="ARGININE METABOLISM REGULATION PROTEIN II"/>
    <property type="match status" value="1"/>
</dbReference>
<dbReference type="PROSITE" id="PS00463">
    <property type="entry name" value="ZN2_CY6_FUNGAL_1"/>
    <property type="match status" value="1"/>
</dbReference>
<dbReference type="PRINTS" id="PR00755">
    <property type="entry name" value="AFLATOXINBRP"/>
</dbReference>
<dbReference type="Gene3D" id="4.10.240.10">
    <property type="entry name" value="Zn(2)-C6 fungal-type DNA-binding domain"/>
    <property type="match status" value="1"/>
</dbReference>
<dbReference type="PANTHER" id="PTHR31069">
    <property type="entry name" value="OLEATE-ACTIVATED TRANSCRIPTION FACTOR 1-RELATED"/>
    <property type="match status" value="1"/>
</dbReference>
<keyword evidence="2" id="KW-0238">DNA-binding</keyword>
<accession>A0A1L9MS14</accession>
<dbReference type="EMBL" id="KV878208">
    <property type="protein sequence ID" value="OJI79830.1"/>
    <property type="molecule type" value="Genomic_DNA"/>
</dbReference>
<feature type="compositionally biased region" description="Low complexity" evidence="5">
    <location>
        <begin position="376"/>
        <end position="390"/>
    </location>
</feature>
<evidence type="ECO:0000256" key="1">
    <source>
        <dbReference type="ARBA" id="ARBA00023015"/>
    </source>
</evidence>
<dbReference type="PROSITE" id="PS50048">
    <property type="entry name" value="ZN2_CY6_FUNGAL_2"/>
    <property type="match status" value="1"/>
</dbReference>
<feature type="compositionally biased region" description="Low complexity" evidence="5">
    <location>
        <begin position="208"/>
        <end position="224"/>
    </location>
</feature>
<feature type="region of interest" description="Disordered" evidence="5">
    <location>
        <begin position="204"/>
        <end position="231"/>
    </location>
</feature>
<gene>
    <name evidence="7" type="ORF">ASPTUDRAFT_48537</name>
</gene>
<sequence length="431" mass="46725">MHRPGRPTRFKDSCDNCAQAKVKCSRDRPNCFRCVRSGLICRYSLARRGKAAMASKHANHPLPSAPKSLQHSVRSLAEDFHSHLPDFTFLDEGFALPADFASRQANPPNSPALSAARHSITNLAEDFGRHAPDYTSVDDEISLSANSLTPCGSAARQMAGMSQELCLSPHESNLDFSLLPGVGHGGSHKRDVLVHTIPAMNSALTALPPDSSQSSEPDDTTFGTDGTGKIRESDPLANIQVVLSTLKSLHMPPTMPTLGIDMILKVTSMAIDNLLKLLKDPSGLNSSNITLLTLVCCNGILEAYQLLLFTQRKQTSANDERDRSEGTTGCCYNTTAVYTDIRISVGEFLPDRSVKQKIILSVLLSELGRVGNVIERTTPSDSSSSTSVSQSRRDGGEFVSTLKPVLQEKLKEIDRVVRAGITDSEDIHISK</sequence>
<dbReference type="SUPFAM" id="SSF57701">
    <property type="entry name" value="Zn2/Cys6 DNA-binding domain"/>
    <property type="match status" value="1"/>
</dbReference>
<dbReference type="SMART" id="SM00066">
    <property type="entry name" value="GAL4"/>
    <property type="match status" value="1"/>
</dbReference>
<dbReference type="OrthoDB" id="2740448at2759"/>
<proteinExistence type="predicted"/>
<evidence type="ECO:0000256" key="2">
    <source>
        <dbReference type="ARBA" id="ARBA00023125"/>
    </source>
</evidence>
<keyword evidence="8" id="KW-1185">Reference proteome</keyword>
<evidence type="ECO:0000313" key="7">
    <source>
        <dbReference type="EMBL" id="OJI79830.1"/>
    </source>
</evidence>
<dbReference type="GO" id="GO:0000981">
    <property type="term" value="F:DNA-binding transcription factor activity, RNA polymerase II-specific"/>
    <property type="evidence" value="ECO:0007669"/>
    <property type="project" value="InterPro"/>
</dbReference>
<dbReference type="CDD" id="cd00067">
    <property type="entry name" value="GAL4"/>
    <property type="match status" value="1"/>
</dbReference>
<feature type="region of interest" description="Disordered" evidence="5">
    <location>
        <begin position="375"/>
        <end position="396"/>
    </location>
</feature>
<dbReference type="VEuPathDB" id="FungiDB:ASPTUDRAFT_48537"/>
<dbReference type="Proteomes" id="UP000184304">
    <property type="component" value="Unassembled WGS sequence"/>
</dbReference>
<evidence type="ECO:0000256" key="3">
    <source>
        <dbReference type="ARBA" id="ARBA00023163"/>
    </source>
</evidence>
<dbReference type="GO" id="GO:0003677">
    <property type="term" value="F:DNA binding"/>
    <property type="evidence" value="ECO:0007669"/>
    <property type="project" value="UniProtKB-KW"/>
</dbReference>
<feature type="domain" description="Zn(2)-C6 fungal-type" evidence="6">
    <location>
        <begin position="13"/>
        <end position="43"/>
    </location>
</feature>
<evidence type="ECO:0000313" key="8">
    <source>
        <dbReference type="Proteomes" id="UP000184304"/>
    </source>
</evidence>
<reference evidence="8" key="1">
    <citation type="journal article" date="2017" name="Genome Biol.">
        <title>Comparative genomics reveals high biological diversity and specific adaptations in the industrially and medically important fungal genus Aspergillus.</title>
        <authorList>
            <person name="de Vries R.P."/>
            <person name="Riley R."/>
            <person name="Wiebenga A."/>
            <person name="Aguilar-Osorio G."/>
            <person name="Amillis S."/>
            <person name="Uchima C.A."/>
            <person name="Anderluh G."/>
            <person name="Asadollahi M."/>
            <person name="Askin M."/>
            <person name="Barry K."/>
            <person name="Battaglia E."/>
            <person name="Bayram O."/>
            <person name="Benocci T."/>
            <person name="Braus-Stromeyer S.A."/>
            <person name="Caldana C."/>
            <person name="Canovas D."/>
            <person name="Cerqueira G.C."/>
            <person name="Chen F."/>
            <person name="Chen W."/>
            <person name="Choi C."/>
            <person name="Clum A."/>
            <person name="Dos Santos R.A."/>
            <person name="Damasio A.R."/>
            <person name="Diallinas G."/>
            <person name="Emri T."/>
            <person name="Fekete E."/>
            <person name="Flipphi M."/>
            <person name="Freyberg S."/>
            <person name="Gallo A."/>
            <person name="Gournas C."/>
            <person name="Habgood R."/>
            <person name="Hainaut M."/>
            <person name="Harispe M.L."/>
            <person name="Henrissat B."/>
            <person name="Hilden K.S."/>
            <person name="Hope R."/>
            <person name="Hossain A."/>
            <person name="Karabika E."/>
            <person name="Karaffa L."/>
            <person name="Karanyi Z."/>
            <person name="Krasevec N."/>
            <person name="Kuo A."/>
            <person name="Kusch H."/>
            <person name="LaButti K."/>
            <person name="Lagendijk E.L."/>
            <person name="Lapidus A."/>
            <person name="Levasseur A."/>
            <person name="Lindquist E."/>
            <person name="Lipzen A."/>
            <person name="Logrieco A.F."/>
            <person name="MacCabe A."/>
            <person name="Maekelae M.R."/>
            <person name="Malavazi I."/>
            <person name="Melin P."/>
            <person name="Meyer V."/>
            <person name="Mielnichuk N."/>
            <person name="Miskei M."/>
            <person name="Molnar A.P."/>
            <person name="Mule G."/>
            <person name="Ngan C.Y."/>
            <person name="Orejas M."/>
            <person name="Orosz E."/>
            <person name="Ouedraogo J.P."/>
            <person name="Overkamp K.M."/>
            <person name="Park H.-S."/>
            <person name="Perrone G."/>
            <person name="Piumi F."/>
            <person name="Punt P.J."/>
            <person name="Ram A.F."/>
            <person name="Ramon A."/>
            <person name="Rauscher S."/>
            <person name="Record E."/>
            <person name="Riano-Pachon D.M."/>
            <person name="Robert V."/>
            <person name="Roehrig J."/>
            <person name="Ruller R."/>
            <person name="Salamov A."/>
            <person name="Salih N.S."/>
            <person name="Samson R.A."/>
            <person name="Sandor E."/>
            <person name="Sanguinetti M."/>
            <person name="Schuetze T."/>
            <person name="Sepcic K."/>
            <person name="Shelest E."/>
            <person name="Sherlock G."/>
            <person name="Sophianopoulou V."/>
            <person name="Squina F.M."/>
            <person name="Sun H."/>
            <person name="Susca A."/>
            <person name="Todd R.B."/>
            <person name="Tsang A."/>
            <person name="Unkles S.E."/>
            <person name="van de Wiele N."/>
            <person name="van Rossen-Uffink D."/>
            <person name="Oliveira J.V."/>
            <person name="Vesth T.C."/>
            <person name="Visser J."/>
            <person name="Yu J.-H."/>
            <person name="Zhou M."/>
            <person name="Andersen M.R."/>
            <person name="Archer D.B."/>
            <person name="Baker S.E."/>
            <person name="Benoit I."/>
            <person name="Brakhage A.A."/>
            <person name="Braus G.H."/>
            <person name="Fischer R."/>
            <person name="Frisvad J.C."/>
            <person name="Goldman G.H."/>
            <person name="Houbraken J."/>
            <person name="Oakley B."/>
            <person name="Pocsi I."/>
            <person name="Scazzocchio C."/>
            <person name="Seiboth B."/>
            <person name="vanKuyk P.A."/>
            <person name="Wortman J."/>
            <person name="Dyer P.S."/>
            <person name="Grigoriev I.V."/>
        </authorList>
    </citation>
    <scope>NUCLEOTIDE SEQUENCE [LARGE SCALE GENOMIC DNA]</scope>
    <source>
        <strain evidence="8">CBS 134.48</strain>
    </source>
</reference>
<dbReference type="Pfam" id="PF00172">
    <property type="entry name" value="Zn_clus"/>
    <property type="match status" value="1"/>
</dbReference>
<name>A0A1L9MS14_ASPTC</name>
<evidence type="ECO:0000259" key="6">
    <source>
        <dbReference type="PROSITE" id="PS50048"/>
    </source>
</evidence>
<organism evidence="7 8">
    <name type="scientific">Aspergillus tubingensis (strain CBS 134.48)</name>
    <dbReference type="NCBI Taxonomy" id="767770"/>
    <lineage>
        <taxon>Eukaryota</taxon>
        <taxon>Fungi</taxon>
        <taxon>Dikarya</taxon>
        <taxon>Ascomycota</taxon>
        <taxon>Pezizomycotina</taxon>
        <taxon>Eurotiomycetes</taxon>
        <taxon>Eurotiomycetidae</taxon>
        <taxon>Eurotiales</taxon>
        <taxon>Aspergillaceae</taxon>
        <taxon>Aspergillus</taxon>
        <taxon>Aspergillus subgen. Circumdati</taxon>
    </lineage>
</organism>
<dbReference type="InterPro" id="IPR050675">
    <property type="entry name" value="OAF3"/>
</dbReference>
<keyword evidence="3" id="KW-0804">Transcription</keyword>
<dbReference type="InterPro" id="IPR036864">
    <property type="entry name" value="Zn2-C6_fun-type_DNA-bd_sf"/>
</dbReference>
<protein>
    <recommendedName>
        <fullName evidence="6">Zn(2)-C6 fungal-type domain-containing protein</fullName>
    </recommendedName>
</protein>